<gene>
    <name evidence="4" type="primary">LOC105042298</name>
</gene>
<proteinExistence type="inferred from homology"/>
<dbReference type="AlphaFoldDB" id="A0A6I9QZN1"/>
<organism evidence="3 4">
    <name type="scientific">Elaeis guineensis var. tenera</name>
    <name type="common">Oil palm</name>
    <dbReference type="NCBI Taxonomy" id="51953"/>
    <lineage>
        <taxon>Eukaryota</taxon>
        <taxon>Viridiplantae</taxon>
        <taxon>Streptophyta</taxon>
        <taxon>Embryophyta</taxon>
        <taxon>Tracheophyta</taxon>
        <taxon>Spermatophyta</taxon>
        <taxon>Magnoliopsida</taxon>
        <taxon>Liliopsida</taxon>
        <taxon>Arecaceae</taxon>
        <taxon>Arecoideae</taxon>
        <taxon>Cocoseae</taxon>
        <taxon>Elaeidinae</taxon>
        <taxon>Elaeis</taxon>
    </lineage>
</organism>
<name>A0A6I9QZN1_ELAGV</name>
<dbReference type="OrthoDB" id="263560at2759"/>
<sequence>MRLHLRATSTPPVYKWLPTAPDPGEARVIERNREKEAEAMDSDDGGGHERPSLAMPTPESLVLLREGISLVLSQWTALQMAVRNEWGGRDSGRKSEELASTLLSWFSQSRTRLYVDDLENILDENMVLSFNTTIEDGSVEEIAEQLMIMHEDCLQGNYDSIEKLKLIHVKHAVSQSRQIDAHGLEVKYIFFCSFRRQIVKFATAILYRLIQAYI</sequence>
<protein>
    <submittedName>
        <fullName evidence="4">Pre-rRNA-processing protein TSR2 homolog isoform X1</fullName>
    </submittedName>
</protein>
<dbReference type="Proteomes" id="UP000504607">
    <property type="component" value="Chromosome 3"/>
</dbReference>
<dbReference type="InterPro" id="IPR019398">
    <property type="entry name" value="Pre-rRNA_process_TSR2"/>
</dbReference>
<evidence type="ECO:0000256" key="1">
    <source>
        <dbReference type="ARBA" id="ARBA00006524"/>
    </source>
</evidence>
<dbReference type="RefSeq" id="XP_010917740.1">
    <property type="nucleotide sequence ID" value="XM_010919438.3"/>
</dbReference>
<evidence type="ECO:0000256" key="2">
    <source>
        <dbReference type="ARBA" id="ARBA00022552"/>
    </source>
</evidence>
<dbReference type="PANTHER" id="PTHR21250">
    <property type="entry name" value="PRE-RRNA-PROCESSING PROTEIN TSR2 HOMOLOG"/>
    <property type="match status" value="1"/>
</dbReference>
<dbReference type="Pfam" id="PF10273">
    <property type="entry name" value="WGG"/>
    <property type="match status" value="1"/>
</dbReference>
<keyword evidence="2" id="KW-0698">rRNA processing</keyword>
<comment type="similarity">
    <text evidence="1">Belongs to the TSR2 family.</text>
</comment>
<keyword evidence="3" id="KW-1185">Reference proteome</keyword>
<dbReference type="InParanoid" id="A0A6I9QZN1"/>
<dbReference type="GO" id="GO:0006364">
    <property type="term" value="P:rRNA processing"/>
    <property type="evidence" value="ECO:0007669"/>
    <property type="project" value="UniProtKB-KW"/>
</dbReference>
<evidence type="ECO:0000313" key="4">
    <source>
        <dbReference type="RefSeq" id="XP_010917740.1"/>
    </source>
</evidence>
<reference evidence="4" key="1">
    <citation type="submission" date="2025-08" db="UniProtKB">
        <authorList>
            <consortium name="RefSeq"/>
        </authorList>
    </citation>
    <scope>IDENTIFICATION</scope>
</reference>
<dbReference type="FunCoup" id="A0A6I9QZN1">
    <property type="interactions" value="910"/>
</dbReference>
<evidence type="ECO:0000313" key="3">
    <source>
        <dbReference type="Proteomes" id="UP000504607"/>
    </source>
</evidence>
<accession>A0A6I9QZN1</accession>